<evidence type="ECO:0000256" key="1">
    <source>
        <dbReference type="ARBA" id="ARBA00006987"/>
    </source>
</evidence>
<protein>
    <submittedName>
        <fullName evidence="3">LacI family transcriptional regulator</fullName>
    </submittedName>
</protein>
<reference evidence="3 4" key="1">
    <citation type="submission" date="2017-01" db="EMBL/GenBank/DDBJ databases">
        <authorList>
            <person name="Mah S.A."/>
            <person name="Swanson W.J."/>
            <person name="Moy G.W."/>
            <person name="Vacquier V.D."/>
        </authorList>
    </citation>
    <scope>NUCLEOTIDE SEQUENCE [LARGE SCALE GENOMIC DNA]</scope>
    <source>
        <strain evidence="3 4">DCY110</strain>
    </source>
</reference>
<evidence type="ECO:0000313" key="4">
    <source>
        <dbReference type="Proteomes" id="UP000186609"/>
    </source>
</evidence>
<dbReference type="PANTHER" id="PTHR42928">
    <property type="entry name" value="TRICARBOXYLATE-BINDING PROTEIN"/>
    <property type="match status" value="1"/>
</dbReference>
<dbReference type="Gene3D" id="3.40.190.10">
    <property type="entry name" value="Periplasmic binding protein-like II"/>
    <property type="match status" value="1"/>
</dbReference>
<dbReference type="PIRSF" id="PIRSF017082">
    <property type="entry name" value="YflP"/>
    <property type="match status" value="1"/>
</dbReference>
<comment type="similarity">
    <text evidence="1">Belongs to the UPF0065 (bug) family.</text>
</comment>
<accession>A0A1P8JUD4</accession>
<dbReference type="Gene3D" id="3.40.190.150">
    <property type="entry name" value="Bordetella uptake gene, domain 1"/>
    <property type="match status" value="1"/>
</dbReference>
<dbReference type="OrthoDB" id="8678477at2"/>
<organism evidence="3 4">
    <name type="scientific">Rhodoferax koreensis</name>
    <dbReference type="NCBI Taxonomy" id="1842727"/>
    <lineage>
        <taxon>Bacteria</taxon>
        <taxon>Pseudomonadati</taxon>
        <taxon>Pseudomonadota</taxon>
        <taxon>Betaproteobacteria</taxon>
        <taxon>Burkholderiales</taxon>
        <taxon>Comamonadaceae</taxon>
        <taxon>Rhodoferax</taxon>
    </lineage>
</organism>
<keyword evidence="2" id="KW-0732">Signal</keyword>
<dbReference type="InterPro" id="IPR005064">
    <property type="entry name" value="BUG"/>
</dbReference>
<dbReference type="Pfam" id="PF03401">
    <property type="entry name" value="TctC"/>
    <property type="match status" value="1"/>
</dbReference>
<dbReference type="STRING" id="1842727.RD110_09390"/>
<name>A0A1P8JUD4_9BURK</name>
<dbReference type="AlphaFoldDB" id="A0A1P8JUD4"/>
<dbReference type="PANTHER" id="PTHR42928:SF5">
    <property type="entry name" value="BLR1237 PROTEIN"/>
    <property type="match status" value="1"/>
</dbReference>
<dbReference type="KEGG" id="rhy:RD110_09390"/>
<feature type="signal peptide" evidence="2">
    <location>
        <begin position="1"/>
        <end position="30"/>
    </location>
</feature>
<feature type="chain" id="PRO_5012478801" evidence="2">
    <location>
        <begin position="31"/>
        <end position="329"/>
    </location>
</feature>
<dbReference type="InterPro" id="IPR042100">
    <property type="entry name" value="Bug_dom1"/>
</dbReference>
<dbReference type="EMBL" id="CP019236">
    <property type="protein sequence ID" value="APW37376.1"/>
    <property type="molecule type" value="Genomic_DNA"/>
</dbReference>
<keyword evidence="4" id="KW-1185">Reference proteome</keyword>
<gene>
    <name evidence="3" type="ORF">RD110_09390</name>
</gene>
<sequence length="329" mass="34073">MRLPTVRGAATMAALLVVGAAAACSASAQGAYPSRAIRLVVPFPAGGAPDMIAREVANKVTTQQGWTIIIDNKPGSGGNLGVDAAAKAKADGYTLVLGQTSNLAINPSLYAKMPYDVEKDLTPVGLVASAPLVLAVSNTSPYKTLADIVAAAKAKPEFLNFASSGNGTVAHLAMEQLQKIASVRFTHVPYKGAAQGITDLIGGQVQMYISSVPTLIGHIKNGKMRGVVVTSVKRSPDMPEVPTVAESGFKGFEAVTWFGIAGPAGLPKDIVGTLNAAFNKALQAPDVRQKLAEQGSEVLGGTPEHFATLIRTETTRWAAVVKESGAKID</sequence>
<dbReference type="RefSeq" id="WP_076198836.1">
    <property type="nucleotide sequence ID" value="NZ_CP019236.1"/>
</dbReference>
<evidence type="ECO:0000256" key="2">
    <source>
        <dbReference type="SAM" id="SignalP"/>
    </source>
</evidence>
<dbReference type="PROSITE" id="PS51257">
    <property type="entry name" value="PROKAR_LIPOPROTEIN"/>
    <property type="match status" value="1"/>
</dbReference>
<evidence type="ECO:0000313" key="3">
    <source>
        <dbReference type="EMBL" id="APW37376.1"/>
    </source>
</evidence>
<dbReference type="SUPFAM" id="SSF53850">
    <property type="entry name" value="Periplasmic binding protein-like II"/>
    <property type="match status" value="1"/>
</dbReference>
<proteinExistence type="inferred from homology"/>
<dbReference type="Proteomes" id="UP000186609">
    <property type="component" value="Chromosome"/>
</dbReference>
<dbReference type="CDD" id="cd13578">
    <property type="entry name" value="PBP2_Bug27"/>
    <property type="match status" value="1"/>
</dbReference>